<evidence type="ECO:0000256" key="3">
    <source>
        <dbReference type="PIRSR" id="PIRSR001060-1"/>
    </source>
</evidence>
<dbReference type="Gene3D" id="1.10.530.10">
    <property type="match status" value="1"/>
</dbReference>
<accession>A0A7X5ZH99</accession>
<evidence type="ECO:0000259" key="4">
    <source>
        <dbReference type="Pfam" id="PF00182"/>
    </source>
</evidence>
<dbReference type="RefSeq" id="WP_166946685.1">
    <property type="nucleotide sequence ID" value="NZ_JAARLZ010000002.1"/>
</dbReference>
<keyword evidence="1" id="KW-0611">Plant defense</keyword>
<name>A0A7X5ZH99_9GAMM</name>
<dbReference type="CDD" id="cd00325">
    <property type="entry name" value="chitinase_GH19"/>
    <property type="match status" value="1"/>
</dbReference>
<evidence type="ECO:0000313" key="5">
    <source>
        <dbReference type="EMBL" id="NII05587.1"/>
    </source>
</evidence>
<dbReference type="GO" id="GO:0050832">
    <property type="term" value="P:defense response to fungus"/>
    <property type="evidence" value="ECO:0007669"/>
    <property type="project" value="UniProtKB-ARBA"/>
</dbReference>
<dbReference type="GO" id="GO:0006032">
    <property type="term" value="P:chitin catabolic process"/>
    <property type="evidence" value="ECO:0007669"/>
    <property type="project" value="InterPro"/>
</dbReference>
<dbReference type="Proteomes" id="UP000490980">
    <property type="component" value="Unassembled WGS sequence"/>
</dbReference>
<comment type="caution">
    <text evidence="5">The sequence shown here is derived from an EMBL/GenBank/DDBJ whole genome shotgun (WGS) entry which is preliminary data.</text>
</comment>
<proteinExistence type="predicted"/>
<dbReference type="PANTHER" id="PTHR22595:SF79">
    <property type="entry name" value="CHITINASE 12"/>
    <property type="match status" value="1"/>
</dbReference>
<feature type="domain" description="Glycoside hydrolase family 19 catalytic" evidence="4">
    <location>
        <begin position="99"/>
        <end position="294"/>
    </location>
</feature>
<evidence type="ECO:0000256" key="1">
    <source>
        <dbReference type="ARBA" id="ARBA00022821"/>
    </source>
</evidence>
<dbReference type="AlphaFoldDB" id="A0A7X5ZH99"/>
<dbReference type="PIRSF" id="PIRSF001060">
    <property type="entry name" value="Endochitinase"/>
    <property type="match status" value="1"/>
</dbReference>
<dbReference type="InterPro" id="IPR016283">
    <property type="entry name" value="Glyco_hydro_19"/>
</dbReference>
<dbReference type="GO" id="GO:0005975">
    <property type="term" value="P:carbohydrate metabolic process"/>
    <property type="evidence" value="ECO:0007669"/>
    <property type="project" value="InterPro"/>
</dbReference>
<organism evidence="5 6">
    <name type="scientific">Luteibacter anthropi</name>
    <dbReference type="NCBI Taxonomy" id="564369"/>
    <lineage>
        <taxon>Bacteria</taxon>
        <taxon>Pseudomonadati</taxon>
        <taxon>Pseudomonadota</taxon>
        <taxon>Gammaproteobacteria</taxon>
        <taxon>Lysobacterales</taxon>
        <taxon>Rhodanobacteraceae</taxon>
        <taxon>Luteibacter</taxon>
    </lineage>
</organism>
<dbReference type="GO" id="GO:0016998">
    <property type="term" value="P:cell wall macromolecule catabolic process"/>
    <property type="evidence" value="ECO:0007669"/>
    <property type="project" value="InterPro"/>
</dbReference>
<feature type="active site" description="Proton donor" evidence="3">
    <location>
        <position position="153"/>
    </location>
</feature>
<dbReference type="InterPro" id="IPR000726">
    <property type="entry name" value="Glyco_hydro_19_cat"/>
</dbReference>
<evidence type="ECO:0000313" key="6">
    <source>
        <dbReference type="Proteomes" id="UP000490980"/>
    </source>
</evidence>
<dbReference type="PANTHER" id="PTHR22595">
    <property type="entry name" value="CHITINASE-RELATED"/>
    <property type="match status" value="1"/>
</dbReference>
<dbReference type="SUPFAM" id="SSF53955">
    <property type="entry name" value="Lysozyme-like"/>
    <property type="match status" value="1"/>
</dbReference>
<dbReference type="Pfam" id="PF00182">
    <property type="entry name" value="Glyco_hydro_19"/>
    <property type="match status" value="1"/>
</dbReference>
<reference evidence="5 6" key="1">
    <citation type="submission" date="2020-03" db="EMBL/GenBank/DDBJ databases">
        <authorList>
            <person name="Lai Q."/>
        </authorList>
    </citation>
    <scope>NUCLEOTIDE SEQUENCE [LARGE SCALE GENOMIC DNA]</scope>
    <source>
        <strain evidence="5 6">CCUG 25036</strain>
    </source>
</reference>
<gene>
    <name evidence="5" type="ORF">HBF25_04175</name>
</gene>
<dbReference type="EMBL" id="JAARLZ010000002">
    <property type="protein sequence ID" value="NII05587.1"/>
    <property type="molecule type" value="Genomic_DNA"/>
</dbReference>
<keyword evidence="2" id="KW-1015">Disulfide bond</keyword>
<dbReference type="InterPro" id="IPR023346">
    <property type="entry name" value="Lysozyme-like_dom_sf"/>
</dbReference>
<protein>
    <submittedName>
        <fullName evidence="5">Chitinase</fullName>
    </submittedName>
</protein>
<evidence type="ECO:0000256" key="2">
    <source>
        <dbReference type="ARBA" id="ARBA00023157"/>
    </source>
</evidence>
<keyword evidence="6" id="KW-1185">Reference proteome</keyword>
<dbReference type="Gene3D" id="3.30.20.10">
    <property type="entry name" value="Endochitinase, domain 2"/>
    <property type="match status" value="1"/>
</dbReference>
<sequence>MAVTVAGLLSAGSPEVRAAPQSDTSFAAAATCNAVTWSAGINYTLGTVVRYAPNGNYYKLVNVGTNGSDGTDPTISTWYWQPTQCDNSGGGSSGGSFVVSEALFNQMFPSRNSFYTYAGLVSALSAYPQFATESNASVARQEAAAFLANVSHETSGLVYIREVNQANWNSYCQPVGSCGNLQYYGRGPLQLSWNYNYSAAGNALGLDLLHNPDLVATNSAVAWKTALWFWMTQSGQTALTPHQAISGGQGFGATIRAINGGIECNATGVGHDEMQDRVNIYTNFTRLLGVSTGSGALGC</sequence>
<dbReference type="GO" id="GO:0004568">
    <property type="term" value="F:chitinase activity"/>
    <property type="evidence" value="ECO:0007669"/>
    <property type="project" value="InterPro"/>
</dbReference>